<gene>
    <name evidence="2" type="ORF">EVAR_39484_1</name>
</gene>
<proteinExistence type="predicted"/>
<dbReference type="Proteomes" id="UP000299102">
    <property type="component" value="Unassembled WGS sequence"/>
</dbReference>
<evidence type="ECO:0000256" key="1">
    <source>
        <dbReference type="SAM" id="Phobius"/>
    </source>
</evidence>
<keyword evidence="3" id="KW-1185">Reference proteome</keyword>
<keyword evidence="1" id="KW-0472">Membrane</keyword>
<comment type="caution">
    <text evidence="2">The sequence shown here is derived from an EMBL/GenBank/DDBJ whole genome shotgun (WGS) entry which is preliminary data.</text>
</comment>
<reference evidence="2 3" key="1">
    <citation type="journal article" date="2019" name="Commun. Biol.">
        <title>The bagworm genome reveals a unique fibroin gene that provides high tensile strength.</title>
        <authorList>
            <person name="Kono N."/>
            <person name="Nakamura H."/>
            <person name="Ohtoshi R."/>
            <person name="Tomita M."/>
            <person name="Numata K."/>
            <person name="Arakawa K."/>
        </authorList>
    </citation>
    <scope>NUCLEOTIDE SEQUENCE [LARGE SCALE GENOMIC DNA]</scope>
</reference>
<sequence>MNRKCEATGGCKNVDRIKLLRGASPPRRPRPPDPYLFRDRLSLLEGRRYLIDAGDDSGARAPRAVRDMRPQILARARPLRARWPLTGGAVAALTPPRRAAPRGYLKITILPFLANIVITLFAFCSAPRAPRPAAVQRRRCTRFNNGFLAESALRKWPAAVCSPLVRPPAARVLSKILSAI</sequence>
<keyword evidence="1" id="KW-1133">Transmembrane helix</keyword>
<protein>
    <submittedName>
        <fullName evidence="2">Uncharacterized protein</fullName>
    </submittedName>
</protein>
<evidence type="ECO:0000313" key="2">
    <source>
        <dbReference type="EMBL" id="GBP44475.1"/>
    </source>
</evidence>
<keyword evidence="1" id="KW-0812">Transmembrane</keyword>
<name>A0A4C1W330_EUMVA</name>
<feature type="transmembrane region" description="Helical" evidence="1">
    <location>
        <begin position="103"/>
        <end position="123"/>
    </location>
</feature>
<evidence type="ECO:0000313" key="3">
    <source>
        <dbReference type="Proteomes" id="UP000299102"/>
    </source>
</evidence>
<organism evidence="2 3">
    <name type="scientific">Eumeta variegata</name>
    <name type="common">Bagworm moth</name>
    <name type="synonym">Eumeta japonica</name>
    <dbReference type="NCBI Taxonomy" id="151549"/>
    <lineage>
        <taxon>Eukaryota</taxon>
        <taxon>Metazoa</taxon>
        <taxon>Ecdysozoa</taxon>
        <taxon>Arthropoda</taxon>
        <taxon>Hexapoda</taxon>
        <taxon>Insecta</taxon>
        <taxon>Pterygota</taxon>
        <taxon>Neoptera</taxon>
        <taxon>Endopterygota</taxon>
        <taxon>Lepidoptera</taxon>
        <taxon>Glossata</taxon>
        <taxon>Ditrysia</taxon>
        <taxon>Tineoidea</taxon>
        <taxon>Psychidae</taxon>
        <taxon>Oiketicinae</taxon>
        <taxon>Eumeta</taxon>
    </lineage>
</organism>
<dbReference type="AlphaFoldDB" id="A0A4C1W330"/>
<dbReference type="EMBL" id="BGZK01000453">
    <property type="protein sequence ID" value="GBP44475.1"/>
    <property type="molecule type" value="Genomic_DNA"/>
</dbReference>
<accession>A0A4C1W330</accession>